<dbReference type="AlphaFoldDB" id="W4M270"/>
<proteinExistence type="predicted"/>
<evidence type="ECO:0000313" key="2">
    <source>
        <dbReference type="Proteomes" id="UP000019140"/>
    </source>
</evidence>
<name>W4M270_9BACT</name>
<accession>W4M270</accession>
<reference evidence="1 2" key="1">
    <citation type="journal article" date="2014" name="Nature">
        <title>An environmental bacterial taxon with a large and distinct metabolic repertoire.</title>
        <authorList>
            <person name="Wilson M.C."/>
            <person name="Mori T."/>
            <person name="Ruckert C."/>
            <person name="Uria A.R."/>
            <person name="Helf M.J."/>
            <person name="Takada K."/>
            <person name="Gernert C."/>
            <person name="Steffens U.A."/>
            <person name="Heycke N."/>
            <person name="Schmitt S."/>
            <person name="Rinke C."/>
            <person name="Helfrich E.J."/>
            <person name="Brachmann A.O."/>
            <person name="Gurgui C."/>
            <person name="Wakimoto T."/>
            <person name="Kracht M."/>
            <person name="Crusemann M."/>
            <person name="Hentschel U."/>
            <person name="Abe I."/>
            <person name="Matsunaga S."/>
            <person name="Kalinowski J."/>
            <person name="Takeyama H."/>
            <person name="Piel J."/>
        </authorList>
    </citation>
    <scope>NUCLEOTIDE SEQUENCE [LARGE SCALE GENOMIC DNA]</scope>
    <source>
        <strain evidence="2">TSY2</strain>
    </source>
</reference>
<protein>
    <submittedName>
        <fullName evidence="1">Uncharacterized protein</fullName>
    </submittedName>
</protein>
<dbReference type="EMBL" id="AZHX01001259">
    <property type="protein sequence ID" value="ETX04275.1"/>
    <property type="molecule type" value="Genomic_DNA"/>
</dbReference>
<gene>
    <name evidence="1" type="ORF">ETSY2_29790</name>
</gene>
<evidence type="ECO:0000313" key="1">
    <source>
        <dbReference type="EMBL" id="ETX04275.1"/>
    </source>
</evidence>
<comment type="caution">
    <text evidence="1">The sequence shown here is derived from an EMBL/GenBank/DDBJ whole genome shotgun (WGS) entry which is preliminary data.</text>
</comment>
<sequence length="121" mass="12309">MSLTFPNGEPFTIGEAAYQYRPATAHETHPRLILDILVEGIATRAMVDKSEGRSACPGLSGTPVSPIGHSIDFAVEVVGGAVAPGGTLNIIGVSDLAGNVLSQAADQIVLQDAAGLGISVE</sequence>
<dbReference type="Proteomes" id="UP000019140">
    <property type="component" value="Unassembled WGS sequence"/>
</dbReference>
<keyword evidence="2" id="KW-1185">Reference proteome</keyword>
<dbReference type="HOGENOM" id="CLU_2033813_0_0_7"/>
<organism evidence="1 2">
    <name type="scientific">Candidatus Entotheonella gemina</name>
    <dbReference type="NCBI Taxonomy" id="1429439"/>
    <lineage>
        <taxon>Bacteria</taxon>
        <taxon>Pseudomonadati</taxon>
        <taxon>Nitrospinota/Tectimicrobiota group</taxon>
        <taxon>Candidatus Tectimicrobiota</taxon>
        <taxon>Candidatus Entotheonellia</taxon>
        <taxon>Candidatus Entotheonellales</taxon>
        <taxon>Candidatus Entotheonellaceae</taxon>
        <taxon>Candidatus Entotheonella</taxon>
    </lineage>
</organism>